<dbReference type="GeneID" id="54585563"/>
<evidence type="ECO:0000313" key="7">
    <source>
        <dbReference type="EMBL" id="KAF2244541.1"/>
    </source>
</evidence>
<evidence type="ECO:0000256" key="2">
    <source>
        <dbReference type="ARBA" id="ARBA00022664"/>
    </source>
</evidence>
<protein>
    <recommendedName>
        <fullName evidence="4">Cleavage and polyadenylation specificity factor subunit 2</fullName>
    </recommendedName>
    <alternativeName>
        <fullName evidence="4">Cleavage and polyadenylation specificity factor 100 kDa subunit</fullName>
    </alternativeName>
</protein>
<dbReference type="EMBL" id="ML987202">
    <property type="protein sequence ID" value="KAF2244541.1"/>
    <property type="molecule type" value="Genomic_DNA"/>
</dbReference>
<name>A0A6A6I2H9_9PLEO</name>
<dbReference type="CDD" id="cd16293">
    <property type="entry name" value="CPSF2-like_MBL-fold"/>
    <property type="match status" value="1"/>
</dbReference>
<dbReference type="InterPro" id="IPR027075">
    <property type="entry name" value="CPSF2"/>
</dbReference>
<organism evidence="7 8">
    <name type="scientific">Trematosphaeria pertusa</name>
    <dbReference type="NCBI Taxonomy" id="390896"/>
    <lineage>
        <taxon>Eukaryota</taxon>
        <taxon>Fungi</taxon>
        <taxon>Dikarya</taxon>
        <taxon>Ascomycota</taxon>
        <taxon>Pezizomycotina</taxon>
        <taxon>Dothideomycetes</taxon>
        <taxon>Pleosporomycetidae</taxon>
        <taxon>Pleosporales</taxon>
        <taxon>Massarineae</taxon>
        <taxon>Trematosphaeriaceae</taxon>
        <taxon>Trematosphaeria</taxon>
    </lineage>
</organism>
<accession>A0A6A6I2H9</accession>
<dbReference type="GO" id="GO:0006397">
    <property type="term" value="P:mRNA processing"/>
    <property type="evidence" value="ECO:0007669"/>
    <property type="project" value="UniProtKB-KW"/>
</dbReference>
<dbReference type="Gene3D" id="3.60.15.10">
    <property type="entry name" value="Ribonuclease Z/Hydroxyacylglutathione hydrolase-like"/>
    <property type="match status" value="1"/>
</dbReference>
<dbReference type="Gene3D" id="3.40.50.10890">
    <property type="match status" value="1"/>
</dbReference>
<dbReference type="InterPro" id="IPR022712">
    <property type="entry name" value="Beta_Casp"/>
</dbReference>
<keyword evidence="8" id="KW-1185">Reference proteome</keyword>
<dbReference type="OrthoDB" id="64353at2759"/>
<dbReference type="AlphaFoldDB" id="A0A6A6I2H9"/>
<evidence type="ECO:0000256" key="5">
    <source>
        <dbReference type="SAM" id="MobiDB-lite"/>
    </source>
</evidence>
<feature type="compositionally biased region" description="Basic and acidic residues" evidence="5">
    <location>
        <begin position="629"/>
        <end position="642"/>
    </location>
</feature>
<dbReference type="Pfam" id="PF07521">
    <property type="entry name" value="RMMBL"/>
    <property type="match status" value="1"/>
</dbReference>
<evidence type="ECO:0000256" key="3">
    <source>
        <dbReference type="ARBA" id="ARBA00023242"/>
    </source>
</evidence>
<dbReference type="Pfam" id="PF13299">
    <property type="entry name" value="CPSF100_C"/>
    <property type="match status" value="1"/>
</dbReference>
<dbReference type="PANTHER" id="PTHR45922">
    <property type="entry name" value="CLEAVAGE AND POLYADENYLATION SPECIFICITY FACTOR SUBUNIT 2"/>
    <property type="match status" value="1"/>
</dbReference>
<feature type="region of interest" description="Disordered" evidence="5">
    <location>
        <begin position="621"/>
        <end position="642"/>
    </location>
</feature>
<dbReference type="InterPro" id="IPR011108">
    <property type="entry name" value="RMMBL"/>
</dbReference>
<dbReference type="InterPro" id="IPR035639">
    <property type="entry name" value="CPSF2_MBL"/>
</dbReference>
<feature type="region of interest" description="Disordered" evidence="5">
    <location>
        <begin position="346"/>
        <end position="373"/>
    </location>
</feature>
<feature type="compositionally biased region" description="Acidic residues" evidence="5">
    <location>
        <begin position="682"/>
        <end position="693"/>
    </location>
</feature>
<evidence type="ECO:0000313" key="8">
    <source>
        <dbReference type="Proteomes" id="UP000800094"/>
    </source>
</evidence>
<dbReference type="Proteomes" id="UP000800094">
    <property type="component" value="Unassembled WGS sequence"/>
</dbReference>
<dbReference type="PANTHER" id="PTHR45922:SF1">
    <property type="entry name" value="CLEAVAGE AND POLYADENYLATION SPECIFICITY FACTOR SUBUNIT 2"/>
    <property type="match status" value="1"/>
</dbReference>
<dbReference type="RefSeq" id="XP_033679545.1">
    <property type="nucleotide sequence ID" value="XM_033832233.1"/>
</dbReference>
<dbReference type="Pfam" id="PF16661">
    <property type="entry name" value="Lactamase_B_6"/>
    <property type="match status" value="1"/>
</dbReference>
<reference evidence="7" key="1">
    <citation type="journal article" date="2020" name="Stud. Mycol.">
        <title>101 Dothideomycetes genomes: a test case for predicting lifestyles and emergence of pathogens.</title>
        <authorList>
            <person name="Haridas S."/>
            <person name="Albert R."/>
            <person name="Binder M."/>
            <person name="Bloem J."/>
            <person name="Labutti K."/>
            <person name="Salamov A."/>
            <person name="Andreopoulos B."/>
            <person name="Baker S."/>
            <person name="Barry K."/>
            <person name="Bills G."/>
            <person name="Bluhm B."/>
            <person name="Cannon C."/>
            <person name="Castanera R."/>
            <person name="Culley D."/>
            <person name="Daum C."/>
            <person name="Ezra D."/>
            <person name="Gonzalez J."/>
            <person name="Henrissat B."/>
            <person name="Kuo A."/>
            <person name="Liang C."/>
            <person name="Lipzen A."/>
            <person name="Lutzoni F."/>
            <person name="Magnuson J."/>
            <person name="Mondo S."/>
            <person name="Nolan M."/>
            <person name="Ohm R."/>
            <person name="Pangilinan J."/>
            <person name="Park H.-J."/>
            <person name="Ramirez L."/>
            <person name="Alfaro M."/>
            <person name="Sun H."/>
            <person name="Tritt A."/>
            <person name="Yoshinaga Y."/>
            <person name="Zwiers L.-H."/>
            <person name="Turgeon B."/>
            <person name="Goodwin S."/>
            <person name="Spatafora J."/>
            <person name="Crous P."/>
            <person name="Grigoriev I."/>
        </authorList>
    </citation>
    <scope>NUCLEOTIDE SEQUENCE</scope>
    <source>
        <strain evidence="7">CBS 122368</strain>
    </source>
</reference>
<comment type="similarity">
    <text evidence="4">Belongs to the metallo-beta-lactamase superfamily. RNA-metabolizing metallo-beta-lactamase-like family. CPSF2/YSH1 subfamily.</text>
</comment>
<comment type="subcellular location">
    <subcellularLocation>
        <location evidence="1 4">Nucleus</location>
    </subcellularLocation>
</comment>
<dbReference type="Pfam" id="PF10996">
    <property type="entry name" value="Beta-Casp"/>
    <property type="match status" value="1"/>
</dbReference>
<proteinExistence type="inferred from homology"/>
<feature type="domain" description="Beta-Casp" evidence="6">
    <location>
        <begin position="288"/>
        <end position="450"/>
    </location>
</feature>
<evidence type="ECO:0000259" key="6">
    <source>
        <dbReference type="SMART" id="SM01027"/>
    </source>
</evidence>
<keyword evidence="3 4" id="KW-0539">Nucleus</keyword>
<evidence type="ECO:0000256" key="4">
    <source>
        <dbReference type="RuleBase" id="RU365006"/>
    </source>
</evidence>
<feature type="region of interest" description="Disordered" evidence="5">
    <location>
        <begin position="825"/>
        <end position="855"/>
    </location>
</feature>
<dbReference type="GO" id="GO:0003723">
    <property type="term" value="F:RNA binding"/>
    <property type="evidence" value="ECO:0007669"/>
    <property type="project" value="UniProtKB-KW"/>
</dbReference>
<sequence length="962" mass="104415">MFNFTPLLGAQSASPASQSLLEFDGGVKVLIDVGWDESFDVEKLKDIEKHVPTLSFVLLTHATTAHLGAFAHCCKHFPLFTRIPIYATTPVISLGRTLLQDLYASTPLASSIIPTEALTESAYSFPSLKHGNNANILLQAPSPEEIANYFSLINPLKYSQPHQPLPSPFSPPLSGLTITAYSAGHTLGGTIWHIQHGMESVVYAVDWNQAREHVLSGAAWLGGPGTGGSEVLEQLRRPTAMICSSKGSGSVTIAGQRSKRDEALLSMIRDTVANGGSVLIPSDSSARVLELAYLLEETWQKETTDPSSPLKNAGLYLATRTGGATMRYVRSMLEWMEEGIVKEFETASGAQEAQDQRRSRGHQGGARGDDDKARAPFDFRHITMLERKSRVTRMLSAAEPRVVLASDTSMEWGFSKDAVRSLATDRRNLIILTERVGEFGGQQKGLGRYLWELWNERSASSGQESLSASVIDASGNHTSVRSSRTAPLGGNELPLYQQYLARQRQLQNTIQGDGSSALETSADVVDDRSSSTSTTSEDSDIEHQGKALNTATTLQHARNKLGLSDAELGINILIRRKNVYDYEVRGKKGREKMFPYVAKRRRADDFGDLIRPEEFVRADEEDQVAGEALRGDGSKKENAVGQKRRWDDLAVVAVDGGRRIPNGTQKRRRGDSDAQRPADGAESSDSEPEEDPDRVEGPSKVILGTETLQLNCRIAFVDFSGLHDRRTIQMLMPLIKPRKLILVAGEEGETNDLAEDCRKVLGTGSGDAAAADVFTPTVGMAIDASVDTNAWTVKLSRDMVRKLQWQKVRGLGVVAITGRLAAASLEPTPKHEDGSAKKKAKLDASASSTAGEEDKMDTTPILDVVPSNMATAVRSVAQPFHVGDLRLADLRKIMQASGMTAEFRGEGVLVINGTVAVRKTATGKIEVDGGAYSFADPKNGESATFFKVKKKIYEGLAVVAGH</sequence>
<dbReference type="SMART" id="SM01027">
    <property type="entry name" value="Beta-Casp"/>
    <property type="match status" value="1"/>
</dbReference>
<evidence type="ECO:0000256" key="1">
    <source>
        <dbReference type="ARBA" id="ARBA00004123"/>
    </source>
</evidence>
<feature type="region of interest" description="Disordered" evidence="5">
    <location>
        <begin position="512"/>
        <end position="544"/>
    </location>
</feature>
<dbReference type="InterPro" id="IPR025069">
    <property type="entry name" value="Cpsf2_C"/>
</dbReference>
<gene>
    <name evidence="7" type="ORF">BU26DRAFT_553731</name>
</gene>
<keyword evidence="4" id="KW-0694">RNA-binding</keyword>
<dbReference type="GO" id="GO:0005847">
    <property type="term" value="C:mRNA cleavage and polyadenylation specificity factor complex"/>
    <property type="evidence" value="ECO:0007669"/>
    <property type="project" value="InterPro"/>
</dbReference>
<feature type="region of interest" description="Disordered" evidence="5">
    <location>
        <begin position="657"/>
        <end position="697"/>
    </location>
</feature>
<dbReference type="InterPro" id="IPR036866">
    <property type="entry name" value="RibonucZ/Hydroxyglut_hydro"/>
</dbReference>
<dbReference type="InterPro" id="IPR001279">
    <property type="entry name" value="Metallo-B-lactamas"/>
</dbReference>
<keyword evidence="2 4" id="KW-0507">mRNA processing</keyword>
<dbReference type="SUPFAM" id="SSF56281">
    <property type="entry name" value="Metallo-hydrolase/oxidoreductase"/>
    <property type="match status" value="1"/>
</dbReference>